<proteinExistence type="predicted"/>
<organism evidence="2 3">
    <name type="scientific">Pleurodeles waltl</name>
    <name type="common">Iberian ribbed newt</name>
    <dbReference type="NCBI Taxonomy" id="8319"/>
    <lineage>
        <taxon>Eukaryota</taxon>
        <taxon>Metazoa</taxon>
        <taxon>Chordata</taxon>
        <taxon>Craniata</taxon>
        <taxon>Vertebrata</taxon>
        <taxon>Euteleostomi</taxon>
        <taxon>Amphibia</taxon>
        <taxon>Batrachia</taxon>
        <taxon>Caudata</taxon>
        <taxon>Salamandroidea</taxon>
        <taxon>Salamandridae</taxon>
        <taxon>Pleurodelinae</taxon>
        <taxon>Pleurodeles</taxon>
    </lineage>
</organism>
<evidence type="ECO:0000256" key="1">
    <source>
        <dbReference type="SAM" id="MobiDB-lite"/>
    </source>
</evidence>
<accession>A0AAV7PQA5</accession>
<reference evidence="2" key="1">
    <citation type="journal article" date="2022" name="bioRxiv">
        <title>Sequencing and chromosome-scale assembly of the giantPleurodeles waltlgenome.</title>
        <authorList>
            <person name="Brown T."/>
            <person name="Elewa A."/>
            <person name="Iarovenko S."/>
            <person name="Subramanian E."/>
            <person name="Araus A.J."/>
            <person name="Petzold A."/>
            <person name="Susuki M."/>
            <person name="Suzuki K.-i.T."/>
            <person name="Hayashi T."/>
            <person name="Toyoda A."/>
            <person name="Oliveira C."/>
            <person name="Osipova E."/>
            <person name="Leigh N.D."/>
            <person name="Simon A."/>
            <person name="Yun M.H."/>
        </authorList>
    </citation>
    <scope>NUCLEOTIDE SEQUENCE</scope>
    <source>
        <strain evidence="2">20211129_DDA</strain>
        <tissue evidence="2">Liver</tissue>
    </source>
</reference>
<comment type="caution">
    <text evidence="2">The sequence shown here is derived from an EMBL/GenBank/DDBJ whole genome shotgun (WGS) entry which is preliminary data.</text>
</comment>
<protein>
    <submittedName>
        <fullName evidence="2">Uncharacterized protein</fullName>
    </submittedName>
</protein>
<name>A0AAV7PQA5_PLEWA</name>
<evidence type="ECO:0000313" key="2">
    <source>
        <dbReference type="EMBL" id="KAJ1127918.1"/>
    </source>
</evidence>
<gene>
    <name evidence="2" type="ORF">NDU88_006311</name>
</gene>
<dbReference type="EMBL" id="JANPWB010000011">
    <property type="protein sequence ID" value="KAJ1127918.1"/>
    <property type="molecule type" value="Genomic_DNA"/>
</dbReference>
<dbReference type="Proteomes" id="UP001066276">
    <property type="component" value="Chromosome 7"/>
</dbReference>
<evidence type="ECO:0000313" key="3">
    <source>
        <dbReference type="Proteomes" id="UP001066276"/>
    </source>
</evidence>
<keyword evidence="3" id="KW-1185">Reference proteome</keyword>
<sequence length="332" mass="37299">MWGAPLRPGGEVTHAQRLKVGSNEVNQRETNIDPRSLTVHIGSQETEDMVKSLAISEAMNPSLGLRGKEEKSTGVKSDHGLLDTVETFLSLSDQSKDSDSDEEIPLTDSDIECHSSASIWASNHLTCRRKSLEQPSSRGKLGTSFRGEPPNAQDEVCEMQWDYTATQQVFPKADRANNISIGLVVEGPAETPSLELIYHTMVHNQEQAQKESRKAKLANMQLQLSIKKVVKSCQDIGTRIASMETRTEELETEFKAAAAQKVTQGQQILDIQWNLEDVENRQRQKNLRILGIVEGLEEQDTRAYIISLFRKIYQIFSSGTGKQRSREHFDFR</sequence>
<dbReference type="AlphaFoldDB" id="A0AAV7PQA5"/>
<feature type="region of interest" description="Disordered" evidence="1">
    <location>
        <begin position="131"/>
        <end position="151"/>
    </location>
</feature>